<gene>
    <name evidence="2" type="ORF">OFLC_LOCUS6979</name>
</gene>
<name>A0A183HHL7_9BILA</name>
<protein>
    <submittedName>
        <fullName evidence="2 4">Uncharacterized protein</fullName>
    </submittedName>
</protein>
<keyword evidence="3" id="KW-1185">Reference proteome</keyword>
<feature type="compositionally biased region" description="Basic and acidic residues" evidence="1">
    <location>
        <begin position="11"/>
        <end position="29"/>
    </location>
</feature>
<evidence type="ECO:0000313" key="3">
    <source>
        <dbReference type="Proteomes" id="UP000267606"/>
    </source>
</evidence>
<reference evidence="4" key="1">
    <citation type="submission" date="2016-06" db="UniProtKB">
        <authorList>
            <consortium name="WormBaseParasite"/>
        </authorList>
    </citation>
    <scope>IDENTIFICATION</scope>
</reference>
<dbReference type="AlphaFoldDB" id="A0A183HHL7"/>
<dbReference type="Proteomes" id="UP000267606">
    <property type="component" value="Unassembled WGS sequence"/>
</dbReference>
<dbReference type="WBParaSite" id="OFLC_0000697801-mRNA-1">
    <property type="protein sequence ID" value="OFLC_0000697801-mRNA-1"/>
    <property type="gene ID" value="OFLC_0000697801"/>
</dbReference>
<accession>A0A183HHL7</accession>
<evidence type="ECO:0000256" key="1">
    <source>
        <dbReference type="SAM" id="MobiDB-lite"/>
    </source>
</evidence>
<evidence type="ECO:0000313" key="4">
    <source>
        <dbReference type="WBParaSite" id="OFLC_0000697801-mRNA-1"/>
    </source>
</evidence>
<organism evidence="4">
    <name type="scientific">Onchocerca flexuosa</name>
    <dbReference type="NCBI Taxonomy" id="387005"/>
    <lineage>
        <taxon>Eukaryota</taxon>
        <taxon>Metazoa</taxon>
        <taxon>Ecdysozoa</taxon>
        <taxon>Nematoda</taxon>
        <taxon>Chromadorea</taxon>
        <taxon>Rhabditida</taxon>
        <taxon>Spirurina</taxon>
        <taxon>Spiruromorpha</taxon>
        <taxon>Filarioidea</taxon>
        <taxon>Onchocercidae</taxon>
        <taxon>Onchocerca</taxon>
    </lineage>
</organism>
<sequence>MPRHHVATSRDMQRSRGRQREREMGEGQRDVSPIAIDSVPEPEWVVSSGGARQRCGRAGAGAKHAVKLQHAKSPYPAVVLYPGYYMWYACACLHSFGVTNSCLHIQHMKMKCALFDDDGVKCFDG</sequence>
<proteinExistence type="predicted"/>
<feature type="region of interest" description="Disordered" evidence="1">
    <location>
        <begin position="1"/>
        <end position="33"/>
    </location>
</feature>
<reference evidence="2 3" key="2">
    <citation type="submission" date="2018-11" db="EMBL/GenBank/DDBJ databases">
        <authorList>
            <consortium name="Pathogen Informatics"/>
        </authorList>
    </citation>
    <scope>NUCLEOTIDE SEQUENCE [LARGE SCALE GENOMIC DNA]</scope>
</reference>
<evidence type="ECO:0000313" key="2">
    <source>
        <dbReference type="EMBL" id="VDO48712.1"/>
    </source>
</evidence>
<dbReference type="EMBL" id="UZAJ01006985">
    <property type="protein sequence ID" value="VDO48712.1"/>
    <property type="molecule type" value="Genomic_DNA"/>
</dbReference>